<dbReference type="EC" id="2.3.1.-" evidence="3"/>
<evidence type="ECO:0000313" key="5">
    <source>
        <dbReference type="EMBL" id="MBI5974523.1"/>
    </source>
</evidence>
<keyword evidence="6" id="KW-1185">Reference proteome</keyword>
<dbReference type="InterPro" id="IPR016181">
    <property type="entry name" value="Acyl_CoA_acyltransferase"/>
</dbReference>
<dbReference type="PIRSF" id="PIRSF037732">
    <property type="entry name" value="YlbP_prd"/>
    <property type="match status" value="1"/>
</dbReference>
<organism evidence="5 6">
    <name type="scientific">Staphylococcus canis</name>
    <dbReference type="NCBI Taxonomy" id="2724942"/>
    <lineage>
        <taxon>Bacteria</taxon>
        <taxon>Bacillati</taxon>
        <taxon>Bacillota</taxon>
        <taxon>Bacilli</taxon>
        <taxon>Bacillales</taxon>
        <taxon>Staphylococcaceae</taxon>
        <taxon>Staphylococcus</taxon>
    </lineage>
</organism>
<sequence length="152" mass="17786">MTKVKHLDINYKTEELFEAFRKNFGNKDLYMVDELHGEMIDASSESPFYGIYVGETIGARMALYRKGEVEETFFPDYDDYLVVWKLEVLSKYQNKGYGSQLLDFAKSFNLPIKAIARFESKDFFIRNGFKDLEAKNDDGHDILIWDPQHLNS</sequence>
<gene>
    <name evidence="5" type="ORF">HHH54_02790</name>
</gene>
<dbReference type="Gene3D" id="3.40.630.30">
    <property type="match status" value="1"/>
</dbReference>
<dbReference type="Proteomes" id="UP000751852">
    <property type="component" value="Unassembled WGS sequence"/>
</dbReference>
<evidence type="ECO:0000256" key="2">
    <source>
        <dbReference type="ARBA" id="ARBA00023315"/>
    </source>
</evidence>
<dbReference type="InterPro" id="IPR017274">
    <property type="entry name" value="YlbP"/>
</dbReference>
<accession>A0ABS0T704</accession>
<name>A0ABS0T704_9STAP</name>
<evidence type="ECO:0000313" key="6">
    <source>
        <dbReference type="Proteomes" id="UP000751852"/>
    </source>
</evidence>
<reference evidence="5 6" key="1">
    <citation type="submission" date="2020-04" db="EMBL/GenBank/DDBJ databases">
        <title>Staphylococcus species from domestic dog.</title>
        <authorList>
            <person name="Paterson G.K."/>
        </authorList>
    </citation>
    <scope>NUCLEOTIDE SEQUENCE [LARGE SCALE GENOMIC DNA]</scope>
    <source>
        <strain evidence="5 6">H16/1A</strain>
    </source>
</reference>
<comment type="caution">
    <text evidence="5">The sequence shown here is derived from an EMBL/GenBank/DDBJ whole genome shotgun (WGS) entry which is preliminary data.</text>
</comment>
<dbReference type="EMBL" id="JABANU010000005">
    <property type="protein sequence ID" value="MBI5974523.1"/>
    <property type="molecule type" value="Genomic_DNA"/>
</dbReference>
<evidence type="ECO:0000259" key="4">
    <source>
        <dbReference type="Pfam" id="PF00583"/>
    </source>
</evidence>
<keyword evidence="2 3" id="KW-0012">Acyltransferase</keyword>
<proteinExistence type="inferred from homology"/>
<dbReference type="SUPFAM" id="SSF55729">
    <property type="entry name" value="Acyl-CoA N-acyltransferases (Nat)"/>
    <property type="match status" value="1"/>
</dbReference>
<dbReference type="InterPro" id="IPR000182">
    <property type="entry name" value="GNAT_dom"/>
</dbReference>
<protein>
    <recommendedName>
        <fullName evidence="3">Uncharacterized N-acetyltransferase HHH54_02790</fullName>
        <ecNumber evidence="3">2.3.1.-</ecNumber>
    </recommendedName>
</protein>
<keyword evidence="1 3" id="KW-0808">Transferase</keyword>
<feature type="domain" description="N-acetyltransferase" evidence="4">
    <location>
        <begin position="46"/>
        <end position="106"/>
    </location>
</feature>
<dbReference type="HAMAP" id="MF_00824">
    <property type="entry name" value="Acetyltransf_YlbP"/>
    <property type="match status" value="1"/>
</dbReference>
<evidence type="ECO:0000256" key="3">
    <source>
        <dbReference type="HAMAP-Rule" id="MF_00824"/>
    </source>
</evidence>
<dbReference type="CDD" id="cd04301">
    <property type="entry name" value="NAT_SF"/>
    <property type="match status" value="1"/>
</dbReference>
<dbReference type="Pfam" id="PF00583">
    <property type="entry name" value="Acetyltransf_1"/>
    <property type="match status" value="1"/>
</dbReference>
<evidence type="ECO:0000256" key="1">
    <source>
        <dbReference type="ARBA" id="ARBA00022679"/>
    </source>
</evidence>
<dbReference type="NCBIfam" id="NF010241">
    <property type="entry name" value="PRK13688.1"/>
    <property type="match status" value="1"/>
</dbReference>
<dbReference type="RefSeq" id="WP_198617316.1">
    <property type="nucleotide sequence ID" value="NZ_JABANU010000005.1"/>
</dbReference>